<evidence type="ECO:0000313" key="2">
    <source>
        <dbReference type="EMBL" id="OIT01347.1"/>
    </source>
</evidence>
<gene>
    <name evidence="2" type="ORF">A4A49_01805</name>
</gene>
<dbReference type="AlphaFoldDB" id="A0A1J6IR97"/>
<evidence type="ECO:0000256" key="1">
    <source>
        <dbReference type="SAM" id="MobiDB-lite"/>
    </source>
</evidence>
<sequence length="190" mass="21839">MFMFPNLIEPNMIRKQENIYLLAMTLIGRVGGVWIQRQKNFTTSRDVVFDEVSSPFSAQKSVALGDNHDNLELLFPEVNAQASGNKEAENESPYQNISREEDGEQEAVRRSTREKKQPGYLKDYEVELNNHSVTSCFFTGALSADQEPLSYEEAKSFPHWERAMQEEIDALDKNETWELVAKPEKCERVT</sequence>
<organism evidence="2 3">
    <name type="scientific">Nicotiana attenuata</name>
    <name type="common">Coyote tobacco</name>
    <dbReference type="NCBI Taxonomy" id="49451"/>
    <lineage>
        <taxon>Eukaryota</taxon>
        <taxon>Viridiplantae</taxon>
        <taxon>Streptophyta</taxon>
        <taxon>Embryophyta</taxon>
        <taxon>Tracheophyta</taxon>
        <taxon>Spermatophyta</taxon>
        <taxon>Magnoliopsida</taxon>
        <taxon>eudicotyledons</taxon>
        <taxon>Gunneridae</taxon>
        <taxon>Pentapetalae</taxon>
        <taxon>asterids</taxon>
        <taxon>lamiids</taxon>
        <taxon>Solanales</taxon>
        <taxon>Solanaceae</taxon>
        <taxon>Nicotianoideae</taxon>
        <taxon>Nicotianeae</taxon>
        <taxon>Nicotiana</taxon>
    </lineage>
</organism>
<dbReference type="Proteomes" id="UP000187609">
    <property type="component" value="Unassembled WGS sequence"/>
</dbReference>
<feature type="region of interest" description="Disordered" evidence="1">
    <location>
        <begin position="81"/>
        <end position="116"/>
    </location>
</feature>
<dbReference type="EMBL" id="MJEQ01037189">
    <property type="protein sequence ID" value="OIT01347.1"/>
    <property type="molecule type" value="Genomic_DNA"/>
</dbReference>
<dbReference type="Gramene" id="OIT01347">
    <property type="protein sequence ID" value="OIT01347"/>
    <property type="gene ID" value="A4A49_01805"/>
</dbReference>
<comment type="caution">
    <text evidence="2">The sequence shown here is derived from an EMBL/GenBank/DDBJ whole genome shotgun (WGS) entry which is preliminary data.</text>
</comment>
<evidence type="ECO:0008006" key="4">
    <source>
        <dbReference type="Google" id="ProtNLM"/>
    </source>
</evidence>
<proteinExistence type="predicted"/>
<protein>
    <recommendedName>
        <fullName evidence="4">Retrovirus-related pol polyprotein from transposon tnt 1-94</fullName>
    </recommendedName>
</protein>
<keyword evidence="3" id="KW-1185">Reference proteome</keyword>
<dbReference type="OMA" id="WSTREKK"/>
<feature type="compositionally biased region" description="Basic and acidic residues" evidence="1">
    <location>
        <begin position="106"/>
        <end position="116"/>
    </location>
</feature>
<name>A0A1J6IR97_NICAT</name>
<accession>A0A1J6IR97</accession>
<reference evidence="2" key="1">
    <citation type="submission" date="2016-11" db="EMBL/GenBank/DDBJ databases">
        <title>The genome of Nicotiana attenuata.</title>
        <authorList>
            <person name="Xu S."/>
            <person name="Brockmoeller T."/>
            <person name="Gaquerel E."/>
            <person name="Navarro A."/>
            <person name="Kuhl H."/>
            <person name="Gase K."/>
            <person name="Ling Z."/>
            <person name="Zhou W."/>
            <person name="Kreitzer C."/>
            <person name="Stanke M."/>
            <person name="Tang H."/>
            <person name="Lyons E."/>
            <person name="Pandey P."/>
            <person name="Pandey S.P."/>
            <person name="Timmermann B."/>
            <person name="Baldwin I.T."/>
        </authorList>
    </citation>
    <scope>NUCLEOTIDE SEQUENCE [LARGE SCALE GENOMIC DNA]</scope>
    <source>
        <strain evidence="2">UT</strain>
    </source>
</reference>
<evidence type="ECO:0000313" key="3">
    <source>
        <dbReference type="Proteomes" id="UP000187609"/>
    </source>
</evidence>